<feature type="transmembrane region" description="Helical" evidence="2">
    <location>
        <begin position="175"/>
        <end position="196"/>
    </location>
</feature>
<evidence type="ECO:0000313" key="5">
    <source>
        <dbReference type="Proteomes" id="UP000722989"/>
    </source>
</evidence>
<dbReference type="InterPro" id="IPR000160">
    <property type="entry name" value="GGDEF_dom"/>
</dbReference>
<feature type="transmembrane region" description="Helical" evidence="2">
    <location>
        <begin position="203"/>
        <end position="225"/>
    </location>
</feature>
<feature type="transmembrane region" description="Helical" evidence="2">
    <location>
        <begin position="274"/>
        <end position="290"/>
    </location>
</feature>
<evidence type="ECO:0000256" key="1">
    <source>
        <dbReference type="SAM" id="MobiDB-lite"/>
    </source>
</evidence>
<gene>
    <name evidence="4" type="ORF">HC031_14880</name>
</gene>
<feature type="transmembrane region" description="Helical" evidence="2">
    <location>
        <begin position="50"/>
        <end position="69"/>
    </location>
</feature>
<comment type="caution">
    <text evidence="4">The sequence shown here is derived from an EMBL/GenBank/DDBJ whole genome shotgun (WGS) entry which is preliminary data.</text>
</comment>
<dbReference type="SMART" id="SM00267">
    <property type="entry name" value="GGDEF"/>
    <property type="match status" value="1"/>
</dbReference>
<keyword evidence="2" id="KW-1133">Transmembrane helix</keyword>
<keyword evidence="5" id="KW-1185">Reference proteome</keyword>
<dbReference type="CDD" id="cd01949">
    <property type="entry name" value="GGDEF"/>
    <property type="match status" value="1"/>
</dbReference>
<keyword evidence="2" id="KW-0812">Transmembrane</keyword>
<dbReference type="NCBIfam" id="TIGR00254">
    <property type="entry name" value="GGDEF"/>
    <property type="match status" value="1"/>
</dbReference>
<dbReference type="PROSITE" id="PS50887">
    <property type="entry name" value="GGDEF"/>
    <property type="match status" value="1"/>
</dbReference>
<dbReference type="Proteomes" id="UP000722989">
    <property type="component" value="Unassembled WGS sequence"/>
</dbReference>
<dbReference type="EMBL" id="JAATVY010000009">
    <property type="protein sequence ID" value="NJC70989.1"/>
    <property type="molecule type" value="Genomic_DNA"/>
</dbReference>
<evidence type="ECO:0000259" key="3">
    <source>
        <dbReference type="PROSITE" id="PS50887"/>
    </source>
</evidence>
<feature type="transmembrane region" description="Helical" evidence="2">
    <location>
        <begin position="20"/>
        <end position="38"/>
    </location>
</feature>
<evidence type="ECO:0000256" key="2">
    <source>
        <dbReference type="SAM" id="Phobius"/>
    </source>
</evidence>
<sequence>MEMAVGHHPDRAAPVRNSSAWMWFTGTGVVVTAGYYVLPHLGVPGVAQSLIFIGVSTAAALALLAGTVLNRPASRFPWLVLAAAQGMYSIGDTVYFILHTVLHREDYPDLADVFYLLQYPLICWALVIFIRRRTPGRDRIALIDAGVLAVPTGMVAWIFVISAQGGGEGSLPARLVSAAYPTMDLLVLAVALRLVLGVGTRTAAYRLLVASLTLQLVADILYVLTKDTYKDGSLIDSLWFGAYFLLGATALHPSMRSLDRRSARTVVIPSRGRLILLAAASLLPLVVMVVQHSDAHVVATAIAGGVTFLLIMARMSEQAAEERVLAIRDGLTDAYSSDFVAETMQTECERAFFVRGELAVLLVGVDNLKLINAMYGNNGGDLVLHEVAARLRTAGRPGDVVARWEGDTFLVLLAGTPPRHAIQLAERMREGVSADHVDIGDETRVRVTVSIGVGTMPAEGVSARELVRAADQWLYAAKRSGRNRTYSRTGPVAEAPLAAPVPYQPYGPQQGAVPRPR</sequence>
<dbReference type="Gene3D" id="3.30.70.270">
    <property type="match status" value="1"/>
</dbReference>
<evidence type="ECO:0000313" key="4">
    <source>
        <dbReference type="EMBL" id="NJC70989.1"/>
    </source>
</evidence>
<feature type="transmembrane region" description="Helical" evidence="2">
    <location>
        <begin position="296"/>
        <end position="313"/>
    </location>
</feature>
<feature type="transmembrane region" description="Helical" evidence="2">
    <location>
        <begin position="142"/>
        <end position="163"/>
    </location>
</feature>
<proteinExistence type="predicted"/>
<feature type="transmembrane region" description="Helical" evidence="2">
    <location>
        <begin position="76"/>
        <end position="98"/>
    </location>
</feature>
<dbReference type="PANTHER" id="PTHR45138">
    <property type="entry name" value="REGULATORY COMPONENTS OF SENSORY TRANSDUCTION SYSTEM"/>
    <property type="match status" value="1"/>
</dbReference>
<organism evidence="4 5">
    <name type="scientific">Planosporangium thailandense</name>
    <dbReference type="NCBI Taxonomy" id="765197"/>
    <lineage>
        <taxon>Bacteria</taxon>
        <taxon>Bacillati</taxon>
        <taxon>Actinomycetota</taxon>
        <taxon>Actinomycetes</taxon>
        <taxon>Micromonosporales</taxon>
        <taxon>Micromonosporaceae</taxon>
        <taxon>Planosporangium</taxon>
    </lineage>
</organism>
<keyword evidence="2" id="KW-0472">Membrane</keyword>
<feature type="region of interest" description="Disordered" evidence="1">
    <location>
        <begin position="497"/>
        <end position="517"/>
    </location>
</feature>
<protein>
    <submittedName>
        <fullName evidence="4">GGDEF domain-containing protein</fullName>
    </submittedName>
</protein>
<dbReference type="InterPro" id="IPR050469">
    <property type="entry name" value="Diguanylate_Cyclase"/>
</dbReference>
<feature type="transmembrane region" description="Helical" evidence="2">
    <location>
        <begin position="110"/>
        <end position="130"/>
    </location>
</feature>
<dbReference type="Pfam" id="PF00990">
    <property type="entry name" value="GGDEF"/>
    <property type="match status" value="1"/>
</dbReference>
<reference evidence="4 5" key="1">
    <citation type="submission" date="2020-03" db="EMBL/GenBank/DDBJ databases">
        <title>WGS of the type strain of Planosporangium spp.</title>
        <authorList>
            <person name="Thawai C."/>
        </authorList>
    </citation>
    <scope>NUCLEOTIDE SEQUENCE [LARGE SCALE GENOMIC DNA]</scope>
    <source>
        <strain evidence="4 5">TBRC 5610</strain>
    </source>
</reference>
<dbReference type="InterPro" id="IPR043128">
    <property type="entry name" value="Rev_trsase/Diguanyl_cyclase"/>
</dbReference>
<name>A0ABX0Y0K4_9ACTN</name>
<feature type="transmembrane region" description="Helical" evidence="2">
    <location>
        <begin position="237"/>
        <end position="253"/>
    </location>
</feature>
<dbReference type="InterPro" id="IPR029787">
    <property type="entry name" value="Nucleotide_cyclase"/>
</dbReference>
<dbReference type="PANTHER" id="PTHR45138:SF9">
    <property type="entry name" value="DIGUANYLATE CYCLASE DGCM-RELATED"/>
    <property type="match status" value="1"/>
</dbReference>
<dbReference type="SUPFAM" id="SSF55073">
    <property type="entry name" value="Nucleotide cyclase"/>
    <property type="match status" value="1"/>
</dbReference>
<feature type="domain" description="GGDEF" evidence="3">
    <location>
        <begin position="356"/>
        <end position="490"/>
    </location>
</feature>
<accession>A0ABX0Y0K4</accession>